<feature type="domain" description="G-patch" evidence="1">
    <location>
        <begin position="14"/>
        <end position="45"/>
    </location>
</feature>
<proteinExistence type="predicted"/>
<dbReference type="EMBL" id="JAUJYN010000031">
    <property type="protein sequence ID" value="KAK1257878.1"/>
    <property type="molecule type" value="Genomic_DNA"/>
</dbReference>
<name>A0AAV9A1L4_ACOGR</name>
<dbReference type="GO" id="GO:0003676">
    <property type="term" value="F:nucleic acid binding"/>
    <property type="evidence" value="ECO:0007669"/>
    <property type="project" value="InterPro"/>
</dbReference>
<dbReference type="PROSITE" id="PS50174">
    <property type="entry name" value="G_PATCH"/>
    <property type="match status" value="1"/>
</dbReference>
<dbReference type="Pfam" id="PF01585">
    <property type="entry name" value="G-patch"/>
    <property type="match status" value="1"/>
</dbReference>
<accession>A0AAV9A1L4</accession>
<dbReference type="AlphaFoldDB" id="A0AAV9A1L4"/>
<evidence type="ECO:0000313" key="3">
    <source>
        <dbReference type="Proteomes" id="UP001179952"/>
    </source>
</evidence>
<comment type="caution">
    <text evidence="2">The sequence shown here is derived from an EMBL/GenBank/DDBJ whole genome shotgun (WGS) entry which is preliminary data.</text>
</comment>
<dbReference type="InterPro" id="IPR050656">
    <property type="entry name" value="PINX1"/>
</dbReference>
<evidence type="ECO:0000259" key="1">
    <source>
        <dbReference type="PROSITE" id="PS50174"/>
    </source>
</evidence>
<dbReference type="PANTHER" id="PTHR23149">
    <property type="entry name" value="G PATCH DOMAIN CONTAINING PROTEIN"/>
    <property type="match status" value="1"/>
</dbReference>
<dbReference type="GO" id="GO:0005730">
    <property type="term" value="C:nucleolus"/>
    <property type="evidence" value="ECO:0007669"/>
    <property type="project" value="TreeGrafter"/>
</dbReference>
<reference evidence="2" key="1">
    <citation type="journal article" date="2023" name="Nat. Commun.">
        <title>Diploid and tetraploid genomes of Acorus and the evolution of monocots.</title>
        <authorList>
            <person name="Ma L."/>
            <person name="Liu K.W."/>
            <person name="Li Z."/>
            <person name="Hsiao Y.Y."/>
            <person name="Qi Y."/>
            <person name="Fu T."/>
            <person name="Tang G.D."/>
            <person name="Zhang D."/>
            <person name="Sun W.H."/>
            <person name="Liu D.K."/>
            <person name="Li Y."/>
            <person name="Chen G.Z."/>
            <person name="Liu X.D."/>
            <person name="Liao X.Y."/>
            <person name="Jiang Y.T."/>
            <person name="Yu X."/>
            <person name="Hao Y."/>
            <person name="Huang J."/>
            <person name="Zhao X.W."/>
            <person name="Ke S."/>
            <person name="Chen Y.Y."/>
            <person name="Wu W.L."/>
            <person name="Hsu J.L."/>
            <person name="Lin Y.F."/>
            <person name="Huang M.D."/>
            <person name="Li C.Y."/>
            <person name="Huang L."/>
            <person name="Wang Z.W."/>
            <person name="Zhao X."/>
            <person name="Zhong W.Y."/>
            <person name="Peng D.H."/>
            <person name="Ahmad S."/>
            <person name="Lan S."/>
            <person name="Zhang J.S."/>
            <person name="Tsai W.C."/>
            <person name="Van de Peer Y."/>
            <person name="Liu Z.J."/>
        </authorList>
    </citation>
    <scope>NUCLEOTIDE SEQUENCE</scope>
    <source>
        <strain evidence="2">SCP</strain>
    </source>
</reference>
<organism evidence="2 3">
    <name type="scientific">Acorus gramineus</name>
    <name type="common">Dwarf sweet flag</name>
    <dbReference type="NCBI Taxonomy" id="55184"/>
    <lineage>
        <taxon>Eukaryota</taxon>
        <taxon>Viridiplantae</taxon>
        <taxon>Streptophyta</taxon>
        <taxon>Embryophyta</taxon>
        <taxon>Tracheophyta</taxon>
        <taxon>Spermatophyta</taxon>
        <taxon>Magnoliopsida</taxon>
        <taxon>Liliopsida</taxon>
        <taxon>Acoraceae</taxon>
        <taxon>Acorus</taxon>
    </lineage>
</organism>
<keyword evidence="3" id="KW-1185">Reference proteome</keyword>
<dbReference type="InterPro" id="IPR000467">
    <property type="entry name" value="G_patch_dom"/>
</dbReference>
<dbReference type="Proteomes" id="UP001179952">
    <property type="component" value="Unassembled WGS sequence"/>
</dbReference>
<reference evidence="2" key="2">
    <citation type="submission" date="2023-06" db="EMBL/GenBank/DDBJ databases">
        <authorList>
            <person name="Ma L."/>
            <person name="Liu K.-W."/>
            <person name="Li Z."/>
            <person name="Hsiao Y.-Y."/>
            <person name="Qi Y."/>
            <person name="Fu T."/>
            <person name="Tang G."/>
            <person name="Zhang D."/>
            <person name="Sun W.-H."/>
            <person name="Liu D.-K."/>
            <person name="Li Y."/>
            <person name="Chen G.-Z."/>
            <person name="Liu X.-D."/>
            <person name="Liao X.-Y."/>
            <person name="Jiang Y.-T."/>
            <person name="Yu X."/>
            <person name="Hao Y."/>
            <person name="Huang J."/>
            <person name="Zhao X.-W."/>
            <person name="Ke S."/>
            <person name="Chen Y.-Y."/>
            <person name="Wu W.-L."/>
            <person name="Hsu J.-L."/>
            <person name="Lin Y.-F."/>
            <person name="Huang M.-D."/>
            <person name="Li C.-Y."/>
            <person name="Huang L."/>
            <person name="Wang Z.-W."/>
            <person name="Zhao X."/>
            <person name="Zhong W.-Y."/>
            <person name="Peng D.-H."/>
            <person name="Ahmad S."/>
            <person name="Lan S."/>
            <person name="Zhang J.-S."/>
            <person name="Tsai W.-C."/>
            <person name="Van De Peer Y."/>
            <person name="Liu Z.-J."/>
        </authorList>
    </citation>
    <scope>NUCLEOTIDE SEQUENCE</scope>
    <source>
        <strain evidence="2">SCP</strain>
        <tissue evidence="2">Leaves</tissue>
    </source>
</reference>
<protein>
    <recommendedName>
        <fullName evidence="1">G-patch domain-containing protein</fullName>
    </recommendedName>
</protein>
<sequence length="176" mass="19699">MEDYMVRVVTVEGEQQGWEEGDGLGKDKQGIKGYVRVKNKQDTAGCFLDTLQEIVAFAAIYLRRMNLGFGMGRPSDLVRCSKTKMAFTEVGGANWAKGNLTMDIGLGVTQTETSYYLGLHMERETIHMVSKTLKKQGHEVDMREMQLIRGSVKVYGSLAYVSQVKYIKGWGLVEGQ</sequence>
<dbReference type="PANTHER" id="PTHR23149:SF9">
    <property type="entry name" value="G PATCH DOMAIN-CONTAINING PROTEIN 4"/>
    <property type="match status" value="1"/>
</dbReference>
<gene>
    <name evidence="2" type="ORF">QJS04_geneDACA021998</name>
</gene>
<evidence type="ECO:0000313" key="2">
    <source>
        <dbReference type="EMBL" id="KAK1257878.1"/>
    </source>
</evidence>